<evidence type="ECO:0000256" key="7">
    <source>
        <dbReference type="ARBA" id="ARBA00030836"/>
    </source>
</evidence>
<keyword evidence="6" id="KW-0788">Thiol protease</keyword>
<dbReference type="EMBL" id="CP042301">
    <property type="protein sequence ID" value="QDZ00953.1"/>
    <property type="molecule type" value="Genomic_DNA"/>
</dbReference>
<dbReference type="GO" id="GO:0016920">
    <property type="term" value="F:pyroglutamyl-peptidase activity"/>
    <property type="evidence" value="ECO:0007669"/>
    <property type="project" value="InterPro"/>
</dbReference>
<dbReference type="AlphaFoldDB" id="A0A5B8KZE7"/>
<dbReference type="Gene3D" id="3.40.630.20">
    <property type="entry name" value="Peptidase C15, pyroglutamyl peptidase I-like"/>
    <property type="match status" value="1"/>
</dbReference>
<evidence type="ECO:0000256" key="5">
    <source>
        <dbReference type="ARBA" id="ARBA00022801"/>
    </source>
</evidence>
<evidence type="ECO:0000256" key="3">
    <source>
        <dbReference type="ARBA" id="ARBA00022490"/>
    </source>
</evidence>
<dbReference type="KEGG" id="niy:FQ775_11480"/>
<evidence type="ECO:0000313" key="10">
    <source>
        <dbReference type="Proteomes" id="UP000321389"/>
    </source>
</evidence>
<keyword evidence="10" id="KW-1185">Reference proteome</keyword>
<dbReference type="OrthoDB" id="9779738at2"/>
<dbReference type="InterPro" id="IPR016125">
    <property type="entry name" value="Peptidase_C15-like"/>
</dbReference>
<dbReference type="GO" id="GO:0005829">
    <property type="term" value="C:cytosol"/>
    <property type="evidence" value="ECO:0007669"/>
    <property type="project" value="InterPro"/>
</dbReference>
<dbReference type="Proteomes" id="UP000321389">
    <property type="component" value="Chromosome"/>
</dbReference>
<protein>
    <recommendedName>
        <fullName evidence="2">Pyrrolidone-carboxylate peptidase</fullName>
    </recommendedName>
    <alternativeName>
        <fullName evidence="7">5-oxoprolyl-peptidase</fullName>
    </alternativeName>
    <alternativeName>
        <fullName evidence="8">Pyroglutamyl-peptidase I</fullName>
    </alternativeName>
</protein>
<dbReference type="Pfam" id="PF01470">
    <property type="entry name" value="Peptidase_C15"/>
    <property type="match status" value="1"/>
</dbReference>
<accession>A0A5B8KZE7</accession>
<dbReference type="PANTHER" id="PTHR23402:SF1">
    <property type="entry name" value="PYROGLUTAMYL-PEPTIDASE I"/>
    <property type="match status" value="1"/>
</dbReference>
<gene>
    <name evidence="9" type="ORF">FQ775_11480</name>
</gene>
<comment type="similarity">
    <text evidence="1">Belongs to the peptidase C15 family.</text>
</comment>
<name>A0A5B8KZE7_9HYPH</name>
<keyword evidence="5" id="KW-0378">Hydrolase</keyword>
<evidence type="ECO:0000256" key="1">
    <source>
        <dbReference type="ARBA" id="ARBA00006641"/>
    </source>
</evidence>
<sequence length="217" mass="21822">MSAVHEAAPRVLVTGFGPFPGAAVNPTQALVEGLRTDPPNLDGLGSLRTAILDVEYATIGGQLSGAAAGFDPDIAVHFGLANECRGFRLEKTARNSHAGARTDNAGALPAAATICEAPATLSSSLPLQEIAVALAAKDLPVEWSDDAGGYLCNAVFTLSRAGACDGLAPAMSGFVHVPLVGEGPDFAMSADGLREGALTILAACVAAWRSGRGVAGA</sequence>
<evidence type="ECO:0000256" key="8">
    <source>
        <dbReference type="ARBA" id="ARBA00031559"/>
    </source>
</evidence>
<dbReference type="InterPro" id="IPR036440">
    <property type="entry name" value="Peptidase_C15-like_sf"/>
</dbReference>
<reference evidence="9" key="1">
    <citation type="submission" date="2020-04" db="EMBL/GenBank/DDBJ databases">
        <title>Nitratireductor sp. nov. isolated from mangrove soil.</title>
        <authorList>
            <person name="Ye Y."/>
        </authorList>
    </citation>
    <scope>NUCLEOTIDE SEQUENCE</scope>
    <source>
        <strain evidence="9">SY7</strain>
    </source>
</reference>
<dbReference type="SUPFAM" id="SSF53182">
    <property type="entry name" value="Pyrrolidone carboxyl peptidase (pyroglutamate aminopeptidase)"/>
    <property type="match status" value="1"/>
</dbReference>
<keyword evidence="3" id="KW-0963">Cytoplasm</keyword>
<evidence type="ECO:0000256" key="6">
    <source>
        <dbReference type="ARBA" id="ARBA00022807"/>
    </source>
</evidence>
<evidence type="ECO:0000313" key="9">
    <source>
        <dbReference type="EMBL" id="QDZ00953.1"/>
    </source>
</evidence>
<dbReference type="PRINTS" id="PR00706">
    <property type="entry name" value="PYROGLUPTASE"/>
</dbReference>
<proteinExistence type="inferred from homology"/>
<dbReference type="InterPro" id="IPR000816">
    <property type="entry name" value="Peptidase_C15"/>
</dbReference>
<dbReference type="RefSeq" id="WP_146299598.1">
    <property type="nucleotide sequence ID" value="NZ_CP042301.2"/>
</dbReference>
<dbReference type="GO" id="GO:0006508">
    <property type="term" value="P:proteolysis"/>
    <property type="evidence" value="ECO:0007669"/>
    <property type="project" value="UniProtKB-KW"/>
</dbReference>
<evidence type="ECO:0000256" key="4">
    <source>
        <dbReference type="ARBA" id="ARBA00022670"/>
    </source>
</evidence>
<dbReference type="PANTHER" id="PTHR23402">
    <property type="entry name" value="PROTEASE FAMILY C15 PYROGLUTAMYL-PEPTIDASE I-RELATED"/>
    <property type="match status" value="1"/>
</dbReference>
<evidence type="ECO:0000256" key="2">
    <source>
        <dbReference type="ARBA" id="ARBA00019191"/>
    </source>
</evidence>
<keyword evidence="4" id="KW-0645">Protease</keyword>
<organism evidence="9 10">
    <name type="scientific">Nitratireductor mangrovi</name>
    <dbReference type="NCBI Taxonomy" id="2599600"/>
    <lineage>
        <taxon>Bacteria</taxon>
        <taxon>Pseudomonadati</taxon>
        <taxon>Pseudomonadota</taxon>
        <taxon>Alphaproteobacteria</taxon>
        <taxon>Hyphomicrobiales</taxon>
        <taxon>Phyllobacteriaceae</taxon>
        <taxon>Nitratireductor</taxon>
    </lineage>
</organism>